<dbReference type="Gene3D" id="3.40.640.10">
    <property type="entry name" value="Type I PLP-dependent aspartate aminotransferase-like (Major domain)"/>
    <property type="match status" value="1"/>
</dbReference>
<comment type="similarity">
    <text evidence="2">Belongs to the threonine aldolase family.</text>
</comment>
<dbReference type="InterPro" id="IPR001597">
    <property type="entry name" value="ArAA_b-elim_lyase/Thr_aldolase"/>
</dbReference>
<evidence type="ECO:0000256" key="1">
    <source>
        <dbReference type="ARBA" id="ARBA00001933"/>
    </source>
</evidence>
<proteinExistence type="inferred from homology"/>
<protein>
    <submittedName>
        <fullName evidence="6">Low specificity L-threonine aldolase</fullName>
    </submittedName>
</protein>
<evidence type="ECO:0000256" key="3">
    <source>
        <dbReference type="ARBA" id="ARBA00011881"/>
    </source>
</evidence>
<comment type="cofactor">
    <cofactor evidence="1">
        <name>pyridoxal 5'-phosphate</name>
        <dbReference type="ChEBI" id="CHEBI:597326"/>
    </cofactor>
</comment>
<dbReference type="InterPro" id="IPR015422">
    <property type="entry name" value="PyrdxlP-dep_Trfase_small"/>
</dbReference>
<dbReference type="Gene3D" id="3.90.1150.10">
    <property type="entry name" value="Aspartate Aminotransferase, domain 1"/>
    <property type="match status" value="1"/>
</dbReference>
<evidence type="ECO:0000313" key="6">
    <source>
        <dbReference type="EMBL" id="MBU3826211.1"/>
    </source>
</evidence>
<keyword evidence="4" id="KW-0663">Pyridoxal phosphate</keyword>
<evidence type="ECO:0000259" key="5">
    <source>
        <dbReference type="Pfam" id="PF01212"/>
    </source>
</evidence>
<gene>
    <name evidence="6" type="ORF">IAA31_01780</name>
</gene>
<comment type="caution">
    <text evidence="6">The sequence shown here is derived from an EMBL/GenBank/DDBJ whole genome shotgun (WGS) entry which is preliminary data.</text>
</comment>
<dbReference type="GO" id="GO:0006520">
    <property type="term" value="P:amino acid metabolic process"/>
    <property type="evidence" value="ECO:0007669"/>
    <property type="project" value="InterPro"/>
</dbReference>
<dbReference type="SUPFAM" id="SSF53383">
    <property type="entry name" value="PLP-dependent transferases"/>
    <property type="match status" value="1"/>
</dbReference>
<feature type="domain" description="Aromatic amino acid beta-eliminating lyase/threonine aldolase" evidence="5">
    <location>
        <begin position="36"/>
        <end position="214"/>
    </location>
</feature>
<organism evidence="6 7">
    <name type="scientific">Candidatus Anaerobiospirillum merdipullorum</name>
    <dbReference type="NCBI Taxonomy" id="2838450"/>
    <lineage>
        <taxon>Bacteria</taxon>
        <taxon>Pseudomonadati</taxon>
        <taxon>Pseudomonadota</taxon>
        <taxon>Gammaproteobacteria</taxon>
        <taxon>Aeromonadales</taxon>
        <taxon>Succinivibrionaceae</taxon>
        <taxon>Anaerobiospirillum</taxon>
    </lineage>
</organism>
<comment type="subunit">
    <text evidence="3">Homotetramer.</text>
</comment>
<reference evidence="6" key="1">
    <citation type="journal article" date="2021" name="PeerJ">
        <title>Extensive microbial diversity within the chicken gut microbiome revealed by metagenomics and culture.</title>
        <authorList>
            <person name="Gilroy R."/>
            <person name="Ravi A."/>
            <person name="Getino M."/>
            <person name="Pursley I."/>
            <person name="Horton D.L."/>
            <person name="Alikhan N.F."/>
            <person name="Baker D."/>
            <person name="Gharbi K."/>
            <person name="Hall N."/>
            <person name="Watson M."/>
            <person name="Adriaenssens E.M."/>
            <person name="Foster-Nyarko E."/>
            <person name="Jarju S."/>
            <person name="Secka A."/>
            <person name="Antonio M."/>
            <person name="Oren A."/>
            <person name="Chaudhuri R.R."/>
            <person name="La Ragione R."/>
            <person name="Hildebrand F."/>
            <person name="Pallen M.J."/>
        </authorList>
    </citation>
    <scope>NUCLEOTIDE SEQUENCE</scope>
    <source>
        <strain evidence="6">687</strain>
    </source>
</reference>
<sequence>MLNFDNDYSEGAHPLILQRLQERNLIKQIGYGYDEESKAARELIKAACGLNNSKAEVFFLVGGTQTNMTVLDALLHKTQGVIAAHSGHISVHEAGAVESTGHKVLTLAGKQGKLDAKAVASYLQVFYADANSEHMVQPGAVYLSQPTEYGTLYSKAELAALHAVCQEYQIPLYIDGARLAYALASPFNDVTLPDLAQLCDAFYIGGTKCGALLGEAVIFPQGAPRFFFTSVKQHGALLAKGFVVGTQFKVLFSDNLYTKIGTNAINLALDLSKILEDKGYELYLPTKTNQIFIILKKEQARQLATKVALSFWEQLDVNHEVWRIAISWATTKEQVAALVEVL</sequence>
<dbReference type="InterPro" id="IPR015421">
    <property type="entry name" value="PyrdxlP-dep_Trfase_major"/>
</dbReference>
<reference evidence="6" key="2">
    <citation type="submission" date="2021-04" db="EMBL/GenBank/DDBJ databases">
        <authorList>
            <person name="Gilroy R."/>
        </authorList>
    </citation>
    <scope>NUCLEOTIDE SEQUENCE</scope>
    <source>
        <strain evidence="6">687</strain>
    </source>
</reference>
<evidence type="ECO:0000256" key="4">
    <source>
        <dbReference type="ARBA" id="ARBA00022898"/>
    </source>
</evidence>
<dbReference type="Pfam" id="PF01212">
    <property type="entry name" value="Beta_elim_lyase"/>
    <property type="match status" value="1"/>
</dbReference>
<name>A0A9E2KLW7_9GAMM</name>
<dbReference type="EMBL" id="JAHLFG010000021">
    <property type="protein sequence ID" value="MBU3826211.1"/>
    <property type="molecule type" value="Genomic_DNA"/>
</dbReference>
<accession>A0A9E2KLW7</accession>
<dbReference type="InterPro" id="IPR015424">
    <property type="entry name" value="PyrdxlP-dep_Trfase"/>
</dbReference>
<dbReference type="PANTHER" id="PTHR48097:SF5">
    <property type="entry name" value="LOW SPECIFICITY L-THREONINE ALDOLASE"/>
    <property type="match status" value="1"/>
</dbReference>
<dbReference type="Proteomes" id="UP000824150">
    <property type="component" value="Unassembled WGS sequence"/>
</dbReference>
<dbReference type="GO" id="GO:0016829">
    <property type="term" value="F:lyase activity"/>
    <property type="evidence" value="ECO:0007669"/>
    <property type="project" value="InterPro"/>
</dbReference>
<evidence type="ECO:0000313" key="7">
    <source>
        <dbReference type="Proteomes" id="UP000824150"/>
    </source>
</evidence>
<evidence type="ECO:0000256" key="2">
    <source>
        <dbReference type="ARBA" id="ARBA00006966"/>
    </source>
</evidence>
<dbReference type="AlphaFoldDB" id="A0A9E2KLW7"/>
<dbReference type="PANTHER" id="PTHR48097">
    <property type="entry name" value="L-THREONINE ALDOLASE-RELATED"/>
    <property type="match status" value="1"/>
</dbReference>